<dbReference type="InterPro" id="IPR018247">
    <property type="entry name" value="EF_Hand_1_Ca_BS"/>
</dbReference>
<keyword evidence="1" id="KW-0106">Calcium</keyword>
<feature type="region of interest" description="Disordered" evidence="2">
    <location>
        <begin position="272"/>
        <end position="299"/>
    </location>
</feature>
<protein>
    <submittedName>
        <fullName evidence="4">EF-hand domain-containing protein</fullName>
    </submittedName>
</protein>
<dbReference type="PROSITE" id="PS50222">
    <property type="entry name" value="EF_HAND_2"/>
    <property type="match status" value="1"/>
</dbReference>
<dbReference type="SMART" id="SM00054">
    <property type="entry name" value="EFh"/>
    <property type="match status" value="2"/>
</dbReference>
<dbReference type="Proteomes" id="UP001472866">
    <property type="component" value="Chromosome 16"/>
</dbReference>
<feature type="compositionally biased region" description="Basic and acidic residues" evidence="2">
    <location>
        <begin position="463"/>
        <end position="478"/>
    </location>
</feature>
<accession>A0AAX4PL48</accession>
<evidence type="ECO:0000256" key="1">
    <source>
        <dbReference type="ARBA" id="ARBA00022837"/>
    </source>
</evidence>
<dbReference type="Pfam" id="PF13499">
    <property type="entry name" value="EF-hand_7"/>
    <property type="match status" value="1"/>
</dbReference>
<keyword evidence="5" id="KW-1185">Reference proteome</keyword>
<dbReference type="EMBL" id="CP151516">
    <property type="protein sequence ID" value="WZN66632.1"/>
    <property type="molecule type" value="Genomic_DNA"/>
</dbReference>
<dbReference type="CDD" id="cd00051">
    <property type="entry name" value="EFh"/>
    <property type="match status" value="1"/>
</dbReference>
<feature type="region of interest" description="Disordered" evidence="2">
    <location>
        <begin position="424"/>
        <end position="540"/>
    </location>
</feature>
<dbReference type="InterPro" id="IPR002048">
    <property type="entry name" value="EF_hand_dom"/>
</dbReference>
<dbReference type="PANTHER" id="PTHR38130">
    <property type="entry name" value="EF-HAND DOMAIN-CONTAINING PROTEIN"/>
    <property type="match status" value="1"/>
</dbReference>
<dbReference type="PANTHER" id="PTHR38130:SF1">
    <property type="entry name" value="EF-HAND DOMAIN-CONTAINING PROTEIN"/>
    <property type="match status" value="1"/>
</dbReference>
<dbReference type="GO" id="GO:0005509">
    <property type="term" value="F:calcium ion binding"/>
    <property type="evidence" value="ECO:0007669"/>
    <property type="project" value="InterPro"/>
</dbReference>
<evidence type="ECO:0000259" key="3">
    <source>
        <dbReference type="PROSITE" id="PS50222"/>
    </source>
</evidence>
<evidence type="ECO:0000256" key="2">
    <source>
        <dbReference type="SAM" id="MobiDB-lite"/>
    </source>
</evidence>
<feature type="domain" description="EF-hand" evidence="3">
    <location>
        <begin position="318"/>
        <end position="353"/>
    </location>
</feature>
<evidence type="ECO:0000313" key="4">
    <source>
        <dbReference type="EMBL" id="WZN66632.1"/>
    </source>
</evidence>
<dbReference type="PROSITE" id="PS00018">
    <property type="entry name" value="EF_HAND_1"/>
    <property type="match status" value="1"/>
</dbReference>
<evidence type="ECO:0000313" key="5">
    <source>
        <dbReference type="Proteomes" id="UP001472866"/>
    </source>
</evidence>
<name>A0AAX4PL48_9CHLO</name>
<dbReference type="SUPFAM" id="SSF47473">
    <property type="entry name" value="EF-hand"/>
    <property type="match status" value="1"/>
</dbReference>
<dbReference type="InterPro" id="IPR011992">
    <property type="entry name" value="EF-hand-dom_pair"/>
</dbReference>
<dbReference type="AlphaFoldDB" id="A0AAX4PL48"/>
<sequence>MEAYIKSKTKNASQIDFSDGFTPTTSYRTLALDTLSEKDDFRLKERDRRPIPYPWGSLTTEGINKAQSAPLYRYTKRGSAAQKTLAKTFDDAEMRPKKLTSANAFADAVNRIVLDARKKKMGPRGTNPLDPTYKLPTFVKETPPVPRFIKDNLDTSDIKGTSPHPVQKAFMRNTLQVDDIEGTKVGWRPKYRENFGRNVRDLNLDVRDINKMRKKKIKAEKEPIDVGVKRQTKRPQSVTYSLKTNDIDGAQSRPRGRYLPCGQKRTQYVHTNNTQDIRGATPKKRSDRRPYSAPIDRTGLSSRASNLIESKIRESIQRQYHDISNSFRNLDRDGSGKLTTEEFSRVMSKCEIRMAEDEAKLVVQGFDTNNSGTVDYAKVLKAIGPSYVSQNLGRSSAAEVAEPAAPAETLGGGDENAVVDAEVQTAAQPAGPSPEEEGAAGAEKSAPTPAPAQASKPATLSQRIEEARRGSQEEEWKPSKFAVVKADRPHTVSASSRPQRAKAQRQKAAQRPMTSPGGGRRRKVSIQSKPATLERPRSAFTNVKCRTQTWERSQLREDIATIRALR</sequence>
<proteinExistence type="predicted"/>
<organism evidence="4 5">
    <name type="scientific">Chloropicon roscoffensis</name>
    <dbReference type="NCBI Taxonomy" id="1461544"/>
    <lineage>
        <taxon>Eukaryota</taxon>
        <taxon>Viridiplantae</taxon>
        <taxon>Chlorophyta</taxon>
        <taxon>Chloropicophyceae</taxon>
        <taxon>Chloropicales</taxon>
        <taxon>Chloropicaceae</taxon>
        <taxon>Chloropicon</taxon>
    </lineage>
</organism>
<dbReference type="Gene3D" id="1.10.238.10">
    <property type="entry name" value="EF-hand"/>
    <property type="match status" value="1"/>
</dbReference>
<reference evidence="4 5" key="1">
    <citation type="submission" date="2024-03" db="EMBL/GenBank/DDBJ databases">
        <title>Complete genome sequence of the green alga Chloropicon roscoffensis RCC1871.</title>
        <authorList>
            <person name="Lemieux C."/>
            <person name="Pombert J.-F."/>
            <person name="Otis C."/>
            <person name="Turmel M."/>
        </authorList>
    </citation>
    <scope>NUCLEOTIDE SEQUENCE [LARGE SCALE GENOMIC DNA]</scope>
    <source>
        <strain evidence="4 5">RCC1871</strain>
    </source>
</reference>
<gene>
    <name evidence="4" type="ORF">HKI87_16g81990</name>
</gene>